<dbReference type="Pfam" id="PF02572">
    <property type="entry name" value="CobA_CobO_BtuR"/>
    <property type="match status" value="1"/>
</dbReference>
<keyword evidence="1" id="KW-0472">Membrane</keyword>
<reference evidence="2" key="2">
    <citation type="journal article" date="2021" name="PeerJ">
        <title>Extensive microbial diversity within the chicken gut microbiome revealed by metagenomics and culture.</title>
        <authorList>
            <person name="Gilroy R."/>
            <person name="Ravi A."/>
            <person name="Getino M."/>
            <person name="Pursley I."/>
            <person name="Horton D.L."/>
            <person name="Alikhan N.F."/>
            <person name="Baker D."/>
            <person name="Gharbi K."/>
            <person name="Hall N."/>
            <person name="Watson M."/>
            <person name="Adriaenssens E.M."/>
            <person name="Foster-Nyarko E."/>
            <person name="Jarju S."/>
            <person name="Secka A."/>
            <person name="Antonio M."/>
            <person name="Oren A."/>
            <person name="Chaudhuri R.R."/>
            <person name="La Ragione R."/>
            <person name="Hildebrand F."/>
            <person name="Pallen M.J."/>
        </authorList>
    </citation>
    <scope>NUCLEOTIDE SEQUENCE</scope>
    <source>
        <strain evidence="2">CHK176-6737</strain>
    </source>
</reference>
<dbReference type="Gene3D" id="3.40.50.300">
    <property type="entry name" value="P-loop containing nucleotide triphosphate hydrolases"/>
    <property type="match status" value="1"/>
</dbReference>
<dbReference type="EMBL" id="DVNM01000029">
    <property type="protein sequence ID" value="HIU69398.1"/>
    <property type="molecule type" value="Genomic_DNA"/>
</dbReference>
<dbReference type="PANTHER" id="PTHR46638">
    <property type="entry name" value="CORRINOID ADENOSYLTRANSFERASE"/>
    <property type="match status" value="1"/>
</dbReference>
<comment type="caution">
    <text evidence="2">The sequence shown here is derived from an EMBL/GenBank/DDBJ whole genome shotgun (WGS) entry which is preliminary data.</text>
</comment>
<evidence type="ECO:0000256" key="1">
    <source>
        <dbReference type="SAM" id="Phobius"/>
    </source>
</evidence>
<dbReference type="SUPFAM" id="SSF52540">
    <property type="entry name" value="P-loop containing nucleoside triphosphate hydrolases"/>
    <property type="match status" value="1"/>
</dbReference>
<sequence length="162" mass="18070">MIQYYYGDGKGKTSAALGAALRAAGAGMSVFCVFFLKDNSSSERRLLSFAQVYPSPERVPFSFQMSQAERASYSRWAQAACQAVLQSSADMIVLDEFADAQELGFVAPETMRRILQKPNCELVITGHRAHCEIVQAADYVTRFQKEKHPFDRGIPARQGIEY</sequence>
<gene>
    <name evidence="2" type="ORF">IAD23_05500</name>
</gene>
<dbReference type="GO" id="GO:0005524">
    <property type="term" value="F:ATP binding"/>
    <property type="evidence" value="ECO:0007669"/>
    <property type="project" value="InterPro"/>
</dbReference>
<feature type="transmembrane region" description="Helical" evidence="1">
    <location>
        <begin position="15"/>
        <end position="36"/>
    </location>
</feature>
<dbReference type="PANTHER" id="PTHR46638:SF1">
    <property type="entry name" value="CORRINOID ADENOSYLTRANSFERASE"/>
    <property type="match status" value="1"/>
</dbReference>
<reference evidence="2" key="1">
    <citation type="submission" date="2020-10" db="EMBL/GenBank/DDBJ databases">
        <authorList>
            <person name="Gilroy R."/>
        </authorList>
    </citation>
    <scope>NUCLEOTIDE SEQUENCE</scope>
    <source>
        <strain evidence="2">CHK176-6737</strain>
    </source>
</reference>
<dbReference type="GO" id="GO:0009236">
    <property type="term" value="P:cobalamin biosynthetic process"/>
    <property type="evidence" value="ECO:0007669"/>
    <property type="project" value="InterPro"/>
</dbReference>
<proteinExistence type="predicted"/>
<dbReference type="InterPro" id="IPR027417">
    <property type="entry name" value="P-loop_NTPase"/>
</dbReference>
<dbReference type="PIRSF" id="PIRSF015617">
    <property type="entry name" value="Adensltrnsf_CobA"/>
    <property type="match status" value="1"/>
</dbReference>
<name>A0A9D1MUR2_9FIRM</name>
<dbReference type="GO" id="GO:0008817">
    <property type="term" value="F:corrinoid adenosyltransferase activity"/>
    <property type="evidence" value="ECO:0007669"/>
    <property type="project" value="InterPro"/>
</dbReference>
<dbReference type="InterPro" id="IPR003724">
    <property type="entry name" value="CblAdoTrfase_CobA"/>
</dbReference>
<evidence type="ECO:0000313" key="3">
    <source>
        <dbReference type="Proteomes" id="UP000824125"/>
    </source>
</evidence>
<protein>
    <submittedName>
        <fullName evidence="2">Cob(I)yrinic acid a,c-diamide adenosyltransferase</fullName>
    </submittedName>
</protein>
<keyword evidence="1" id="KW-0812">Transmembrane</keyword>
<keyword evidence="1" id="KW-1133">Transmembrane helix</keyword>
<dbReference type="Proteomes" id="UP000824125">
    <property type="component" value="Unassembled WGS sequence"/>
</dbReference>
<organism evidence="2 3">
    <name type="scientific">Candidatus Scybalenecus merdavium</name>
    <dbReference type="NCBI Taxonomy" id="2840939"/>
    <lineage>
        <taxon>Bacteria</taxon>
        <taxon>Bacillati</taxon>
        <taxon>Bacillota</taxon>
        <taxon>Clostridia</taxon>
        <taxon>Eubacteriales</taxon>
        <taxon>Oscillospiraceae</taxon>
        <taxon>Oscillospiraceae incertae sedis</taxon>
        <taxon>Candidatus Scybalenecus</taxon>
    </lineage>
</organism>
<evidence type="ECO:0000313" key="2">
    <source>
        <dbReference type="EMBL" id="HIU69398.1"/>
    </source>
</evidence>
<accession>A0A9D1MUR2</accession>
<dbReference type="AlphaFoldDB" id="A0A9D1MUR2"/>